<dbReference type="Pfam" id="PF23559">
    <property type="entry name" value="WHD_DRP"/>
    <property type="match status" value="1"/>
</dbReference>
<dbReference type="CDD" id="cd14798">
    <property type="entry name" value="RX-CC_like"/>
    <property type="match status" value="1"/>
</dbReference>
<dbReference type="Pfam" id="PF25019">
    <property type="entry name" value="LRR_R13L1-DRL21"/>
    <property type="match status" value="1"/>
</dbReference>
<dbReference type="Gene3D" id="3.40.50.300">
    <property type="entry name" value="P-loop containing nucleotide triphosphate hydrolases"/>
    <property type="match status" value="1"/>
</dbReference>
<evidence type="ECO:0000259" key="10">
    <source>
        <dbReference type="Pfam" id="PF23559"/>
    </source>
</evidence>
<dbReference type="Pfam" id="PF18052">
    <property type="entry name" value="Rx_N"/>
    <property type="match status" value="1"/>
</dbReference>
<dbReference type="Gene3D" id="3.80.10.10">
    <property type="entry name" value="Ribonuclease Inhibitor"/>
    <property type="match status" value="2"/>
</dbReference>
<organism evidence="12 13">
    <name type="scientific">Urochloa decumbens</name>
    <dbReference type="NCBI Taxonomy" id="240449"/>
    <lineage>
        <taxon>Eukaryota</taxon>
        <taxon>Viridiplantae</taxon>
        <taxon>Streptophyta</taxon>
        <taxon>Embryophyta</taxon>
        <taxon>Tracheophyta</taxon>
        <taxon>Spermatophyta</taxon>
        <taxon>Magnoliopsida</taxon>
        <taxon>Liliopsida</taxon>
        <taxon>Poales</taxon>
        <taxon>Poaceae</taxon>
        <taxon>PACMAD clade</taxon>
        <taxon>Panicoideae</taxon>
        <taxon>Panicodae</taxon>
        <taxon>Paniceae</taxon>
        <taxon>Melinidinae</taxon>
        <taxon>Urochloa</taxon>
    </lineage>
</organism>
<keyword evidence="2" id="KW-0433">Leucine-rich repeat</keyword>
<evidence type="ECO:0000256" key="6">
    <source>
        <dbReference type="ARBA" id="ARBA00022840"/>
    </source>
</evidence>
<dbReference type="InterPro" id="IPR027417">
    <property type="entry name" value="P-loop_NTPase"/>
</dbReference>
<dbReference type="GO" id="GO:0009626">
    <property type="term" value="P:plant-type hypersensitive response"/>
    <property type="evidence" value="ECO:0007669"/>
    <property type="project" value="UniProtKB-ARBA"/>
</dbReference>
<dbReference type="EMBL" id="OZ075137">
    <property type="protein sequence ID" value="CAL5004913.1"/>
    <property type="molecule type" value="Genomic_DNA"/>
</dbReference>
<feature type="domain" description="Disease resistance N-terminal" evidence="8">
    <location>
        <begin position="9"/>
        <end position="99"/>
    </location>
</feature>
<evidence type="ECO:0000259" key="8">
    <source>
        <dbReference type="Pfam" id="PF18052"/>
    </source>
</evidence>
<feature type="domain" description="Disease resistance protein winged helix" evidence="10">
    <location>
        <begin position="429"/>
        <end position="511"/>
    </location>
</feature>
<protein>
    <recommendedName>
        <fullName evidence="14">Disease resistance protein RGA3</fullName>
    </recommendedName>
</protein>
<dbReference type="AlphaFoldDB" id="A0ABC9BS10"/>
<dbReference type="InterPro" id="IPR036388">
    <property type="entry name" value="WH-like_DNA-bd_sf"/>
</dbReference>
<name>A0ABC9BS10_9POAL</name>
<dbReference type="Gene3D" id="1.10.8.430">
    <property type="entry name" value="Helical domain of apoptotic protease-activating factors"/>
    <property type="match status" value="1"/>
</dbReference>
<dbReference type="InterPro" id="IPR038005">
    <property type="entry name" value="RX-like_CC"/>
</dbReference>
<dbReference type="GO" id="GO:0005524">
    <property type="term" value="F:ATP binding"/>
    <property type="evidence" value="ECO:0007669"/>
    <property type="project" value="UniProtKB-KW"/>
</dbReference>
<gene>
    <name evidence="12" type="ORF">URODEC1_LOCUS67147</name>
</gene>
<evidence type="ECO:0000313" key="12">
    <source>
        <dbReference type="EMBL" id="CAL5004913.1"/>
    </source>
</evidence>
<accession>A0ABC9BS10</accession>
<feature type="domain" description="Disease resistance protein At4g27190-like leucine-rich repeats" evidence="9">
    <location>
        <begin position="993"/>
        <end position="1131"/>
    </location>
</feature>
<evidence type="ECO:0000259" key="7">
    <source>
        <dbReference type="Pfam" id="PF00931"/>
    </source>
</evidence>
<dbReference type="FunFam" id="1.10.10.10:FF:000322">
    <property type="entry name" value="Probable disease resistance protein At1g63360"/>
    <property type="match status" value="1"/>
</dbReference>
<dbReference type="PANTHER" id="PTHR36766">
    <property type="entry name" value="PLANT BROAD-SPECTRUM MILDEW RESISTANCE PROTEIN RPW8"/>
    <property type="match status" value="1"/>
</dbReference>
<keyword evidence="5" id="KW-0611">Plant defense</keyword>
<evidence type="ECO:0000259" key="11">
    <source>
        <dbReference type="Pfam" id="PF25019"/>
    </source>
</evidence>
<feature type="domain" description="NB-ARC" evidence="7">
    <location>
        <begin position="170"/>
        <end position="345"/>
    </location>
</feature>
<dbReference type="InterPro" id="IPR041118">
    <property type="entry name" value="Rx_N"/>
</dbReference>
<dbReference type="Pfam" id="PF23247">
    <property type="entry name" value="LRR_RPS2"/>
    <property type="match status" value="1"/>
</dbReference>
<evidence type="ECO:0000256" key="5">
    <source>
        <dbReference type="ARBA" id="ARBA00022821"/>
    </source>
</evidence>
<evidence type="ECO:0000259" key="9">
    <source>
        <dbReference type="Pfam" id="PF23247"/>
    </source>
</evidence>
<dbReference type="PRINTS" id="PR00364">
    <property type="entry name" value="DISEASERSIST"/>
</dbReference>
<evidence type="ECO:0000256" key="1">
    <source>
        <dbReference type="ARBA" id="ARBA00008894"/>
    </source>
</evidence>
<comment type="similarity">
    <text evidence="1">Belongs to the disease resistance NB-LRR family.</text>
</comment>
<dbReference type="SUPFAM" id="SSF52058">
    <property type="entry name" value="L domain-like"/>
    <property type="match status" value="1"/>
</dbReference>
<proteinExistence type="inferred from homology"/>
<evidence type="ECO:0008006" key="14">
    <source>
        <dbReference type="Google" id="ProtNLM"/>
    </source>
</evidence>
<keyword evidence="3" id="KW-0677">Repeat</keyword>
<dbReference type="Gene3D" id="1.20.5.4130">
    <property type="match status" value="1"/>
</dbReference>
<evidence type="ECO:0000256" key="4">
    <source>
        <dbReference type="ARBA" id="ARBA00022741"/>
    </source>
</evidence>
<dbReference type="GO" id="GO:0042742">
    <property type="term" value="P:defense response to bacterium"/>
    <property type="evidence" value="ECO:0007669"/>
    <property type="project" value="UniProtKB-ARBA"/>
</dbReference>
<dbReference type="InterPro" id="IPR058922">
    <property type="entry name" value="WHD_DRP"/>
</dbReference>
<sequence>MAESLLLPVVRGVVGKVADALVKSVTRMWGVDEDRRRLERHLVYVQSLLTDAEAKSETNLAVRTWMKELKTAAYQADDVLDDFQYEALRREALSGQSMASKVLSNFTSKNRLVFRHKASRDLKKVLKKIDELVTEMTKFGLVALVEATTQALPRQTHSALDDFLKPVGRDDDKHKVVELLLNQHGRQDVQVLPIIGMGGVGKTTLAKMVYNNHRIQKHFELKMWHCVSENFEAVSLVRSVIELATNSRCDLPDTIELLRKRLQEAIGRKRFLLILDDVWNEDQNKWKDDLKPLLCSSIGVSGSTIVVTSRSRQVALIMGTLPSHELVCLSEDDSWELFSMKAFSKGVQEQAELVTVGKRIVNKCKGLPLALKTMGGLMSSKQQIQEWEAIAGCNISDTNRGKDEVLPILKLSYKHLSPEMKQCFAFCSVFPKDYEMEKDMLIQLWMANGYIHEEGTMDLAQKGEFVFNELSWRSFLQDAILVKTRHFPGFFNVSNQEVIGCKMHDLMHDLAEDIANECATVEKLIQRNMSINDVRHLQISEGDQLNKISRLIRGTLDFHTLLAPTKLDKDLMESKLMSSRALSFHCIDTSIIHRQLIRTTHLRYLDLSNSKFVSLPNSICMLYNLLSLRLNQCCQLQSLPEGISTMMKLSYIYLLDCHSLERMPPKLSQLHNIRTLTTFVVDTEDGCGIEELEGMRQLGNRLELYNLKKVKCGSKANLHDKQDLNELLLYWGRTYSESEDKPTIDDAKNQEQVLESLVPHGELKTLEVDGYGGLRISQWMRNPQLFLCLRELIMTHCPRCKDMPIVWLSSSLEHLALLYMESLTTLCNNIDMEDIACNTSLQIFPVLKRMELMNLPELEINSSVIFPRLDKLIIRNCDKLKSLPEIPVLTDLELYCFDNNGSWSMCMPLGCLSSLVRLKIIGPVDVVMPPDGQQSQSQGPLDTLRYLRLEKDDSFVSIFNRSKLKLGLLDCLGLVEELCIQSCSNIVCWPVEELQCFPRLRSLRIGCCSKLEGNGSLSEEEEIIPLPQLENLYIHDCDRLVQIPKLPASLEEIRIEFIPSLVALPSNLGDLDKLRSLSVVSCGALKALPDGMGGLASLEHLTIDACPGIEKFPQGLLQRLPALKRLLIFDCPGLQRRCKEGGEYFDLVASIPFKCTRT</sequence>
<dbReference type="InterPro" id="IPR056789">
    <property type="entry name" value="LRR_R13L1-DRL21"/>
</dbReference>
<keyword evidence="6" id="KW-0067">ATP-binding</keyword>
<dbReference type="Pfam" id="PF00931">
    <property type="entry name" value="NB-ARC"/>
    <property type="match status" value="1"/>
</dbReference>
<dbReference type="InterPro" id="IPR057135">
    <property type="entry name" value="At4g27190-like_LRR"/>
</dbReference>
<evidence type="ECO:0000256" key="3">
    <source>
        <dbReference type="ARBA" id="ARBA00022737"/>
    </source>
</evidence>
<dbReference type="InterPro" id="IPR042197">
    <property type="entry name" value="Apaf_helical"/>
</dbReference>
<dbReference type="PANTHER" id="PTHR36766:SF64">
    <property type="entry name" value="OS12G0206100 PROTEIN"/>
    <property type="match status" value="1"/>
</dbReference>
<keyword evidence="13" id="KW-1185">Reference proteome</keyword>
<evidence type="ECO:0000313" key="13">
    <source>
        <dbReference type="Proteomes" id="UP001497457"/>
    </source>
</evidence>
<dbReference type="SUPFAM" id="SSF52540">
    <property type="entry name" value="P-loop containing nucleoside triphosphate hydrolases"/>
    <property type="match status" value="1"/>
</dbReference>
<dbReference type="FunFam" id="1.10.8.430:FF:000003">
    <property type="entry name" value="Probable disease resistance protein At5g66910"/>
    <property type="match status" value="1"/>
</dbReference>
<evidence type="ECO:0000256" key="2">
    <source>
        <dbReference type="ARBA" id="ARBA00022614"/>
    </source>
</evidence>
<feature type="domain" description="R13L1/DRL21-like LRR repeat region" evidence="11">
    <location>
        <begin position="689"/>
        <end position="818"/>
    </location>
</feature>
<dbReference type="Gene3D" id="1.10.10.10">
    <property type="entry name" value="Winged helix-like DNA-binding domain superfamily/Winged helix DNA-binding domain"/>
    <property type="match status" value="1"/>
</dbReference>
<keyword evidence="4" id="KW-0547">Nucleotide-binding</keyword>
<dbReference type="SUPFAM" id="SSF52047">
    <property type="entry name" value="RNI-like"/>
    <property type="match status" value="1"/>
</dbReference>
<dbReference type="InterPro" id="IPR032675">
    <property type="entry name" value="LRR_dom_sf"/>
</dbReference>
<reference evidence="12" key="1">
    <citation type="submission" date="2024-10" db="EMBL/GenBank/DDBJ databases">
        <authorList>
            <person name="Ryan C."/>
        </authorList>
    </citation>
    <scope>NUCLEOTIDE SEQUENCE [LARGE SCALE GENOMIC DNA]</scope>
</reference>
<dbReference type="Proteomes" id="UP001497457">
    <property type="component" value="Chromosome 27b"/>
</dbReference>
<dbReference type="GO" id="GO:0002758">
    <property type="term" value="P:innate immune response-activating signaling pathway"/>
    <property type="evidence" value="ECO:0007669"/>
    <property type="project" value="UniProtKB-ARBA"/>
</dbReference>
<dbReference type="InterPro" id="IPR002182">
    <property type="entry name" value="NB-ARC"/>
</dbReference>